<reference evidence="3" key="1">
    <citation type="submission" date="2022-11" db="UniProtKB">
        <authorList>
            <consortium name="WormBaseParasite"/>
        </authorList>
    </citation>
    <scope>IDENTIFICATION</scope>
</reference>
<evidence type="ECO:0000313" key="3">
    <source>
        <dbReference type="WBParaSite" id="jg17662"/>
    </source>
</evidence>
<protein>
    <submittedName>
        <fullName evidence="3">Uncharacterized protein</fullName>
    </submittedName>
</protein>
<feature type="region of interest" description="Disordered" evidence="1">
    <location>
        <begin position="261"/>
        <end position="294"/>
    </location>
</feature>
<feature type="compositionally biased region" description="Basic and acidic residues" evidence="1">
    <location>
        <begin position="262"/>
        <end position="286"/>
    </location>
</feature>
<dbReference type="WBParaSite" id="jg17662">
    <property type="protein sequence ID" value="jg17662"/>
    <property type="gene ID" value="jg17662"/>
</dbReference>
<evidence type="ECO:0000313" key="2">
    <source>
        <dbReference type="Proteomes" id="UP000887574"/>
    </source>
</evidence>
<keyword evidence="2" id="KW-1185">Reference proteome</keyword>
<dbReference type="Proteomes" id="UP000887574">
    <property type="component" value="Unplaced"/>
</dbReference>
<dbReference type="AlphaFoldDB" id="A0A915DAR5"/>
<sequence length="294" mass="34680">MKPEDKENGFLDRPRLLRKGSVKQSAAVQRQEAVEGSSRKPVFKSIESKYCCIHPERVMQLKKDTKESRHSIELVVGKEEDIFWTPAKEFLKSECEKKRIHLSRVSSIIHGCIGCVFWLRRLHLCDFFRYSLSFVPMCIRKSPEKVSLQASRRRSNWCSPSSKLSVASQRRELSNKDRTRCRFMIFYFIEFLLYSISLRKAGILLEKEKFLPDEVAEIVRVAYGHTDLLCEKRMAQSRKQLEVICRKQQIRFFSAPGIKLNPENDEREKQRKAAWKRTKEMDEKRRAMIQAKKN</sequence>
<name>A0A915DAR5_9BILA</name>
<proteinExistence type="predicted"/>
<evidence type="ECO:0000256" key="1">
    <source>
        <dbReference type="SAM" id="MobiDB-lite"/>
    </source>
</evidence>
<organism evidence="2 3">
    <name type="scientific">Ditylenchus dipsaci</name>
    <dbReference type="NCBI Taxonomy" id="166011"/>
    <lineage>
        <taxon>Eukaryota</taxon>
        <taxon>Metazoa</taxon>
        <taxon>Ecdysozoa</taxon>
        <taxon>Nematoda</taxon>
        <taxon>Chromadorea</taxon>
        <taxon>Rhabditida</taxon>
        <taxon>Tylenchina</taxon>
        <taxon>Tylenchomorpha</taxon>
        <taxon>Sphaerularioidea</taxon>
        <taxon>Anguinidae</taxon>
        <taxon>Anguininae</taxon>
        <taxon>Ditylenchus</taxon>
    </lineage>
</organism>
<accession>A0A915DAR5</accession>